<dbReference type="SUPFAM" id="SSF52540">
    <property type="entry name" value="P-loop containing nucleoside triphosphate hydrolases"/>
    <property type="match status" value="1"/>
</dbReference>
<dbReference type="GO" id="GO:0006955">
    <property type="term" value="P:immune response"/>
    <property type="evidence" value="ECO:0007669"/>
    <property type="project" value="TreeGrafter"/>
</dbReference>
<name>A0A8C6SSR2_9GOBI</name>
<dbReference type="Gene3D" id="3.40.50.300">
    <property type="entry name" value="P-loop containing nucleotide triphosphate hydrolases"/>
    <property type="match status" value="1"/>
</dbReference>
<dbReference type="InterPro" id="IPR027417">
    <property type="entry name" value="P-loop_NTPase"/>
</dbReference>
<dbReference type="PANTHER" id="PTHR14241:SF1">
    <property type="entry name" value="INTERFERON-INDUCED PROTEIN 44-RELATED"/>
    <property type="match status" value="1"/>
</dbReference>
<evidence type="ECO:0000313" key="2">
    <source>
        <dbReference type="Proteomes" id="UP000694523"/>
    </source>
</evidence>
<accession>A0A8C6SSR2</accession>
<evidence type="ECO:0000313" key="1">
    <source>
        <dbReference type="Ensembl" id="ENSNMLP00000009705.1"/>
    </source>
</evidence>
<reference evidence="1" key="1">
    <citation type="submission" date="2025-08" db="UniProtKB">
        <authorList>
            <consortium name="Ensembl"/>
        </authorList>
    </citation>
    <scope>IDENTIFICATION</scope>
</reference>
<dbReference type="CDD" id="cd00882">
    <property type="entry name" value="Ras_like_GTPase"/>
    <property type="match status" value="1"/>
</dbReference>
<sequence>MYVMILVFREKDEYLNDMKEFKPGKEEVEHIRVTLYGAEGSGKSSFINTIESALRGRITGQALTDGIGQDSFTKKVKTECGSYYPFVFTDLMGMEKQKGITVKDIELVLKGHVEEGYKFDPETGISRDNKFYNSSPTINNKTHVLVFVVSASTIDLLHEDVITKMRSVRIAASDLGIPQLAILTKIDVACTEVQSDLNNVYKSKMIKEKVDRLHALLGLSPNVIFPVKNYHTEIMPEEEIDKLALMALKQILNYGKDYVHSRI</sequence>
<dbReference type="Proteomes" id="UP000694523">
    <property type="component" value="Unplaced"/>
</dbReference>
<organism evidence="1 2">
    <name type="scientific">Neogobius melanostomus</name>
    <name type="common">round goby</name>
    <dbReference type="NCBI Taxonomy" id="47308"/>
    <lineage>
        <taxon>Eukaryota</taxon>
        <taxon>Metazoa</taxon>
        <taxon>Chordata</taxon>
        <taxon>Craniata</taxon>
        <taxon>Vertebrata</taxon>
        <taxon>Euteleostomi</taxon>
        <taxon>Actinopterygii</taxon>
        <taxon>Neopterygii</taxon>
        <taxon>Teleostei</taxon>
        <taxon>Neoteleostei</taxon>
        <taxon>Acanthomorphata</taxon>
        <taxon>Gobiaria</taxon>
        <taxon>Gobiiformes</taxon>
        <taxon>Gobioidei</taxon>
        <taxon>Gobiidae</taxon>
        <taxon>Benthophilinae</taxon>
        <taxon>Neogobiini</taxon>
        <taxon>Neogobius</taxon>
    </lineage>
</organism>
<dbReference type="PANTHER" id="PTHR14241">
    <property type="entry name" value="INTERFERON-INDUCED PROTEIN 44"/>
    <property type="match status" value="1"/>
</dbReference>
<reference evidence="1" key="2">
    <citation type="submission" date="2025-09" db="UniProtKB">
        <authorList>
            <consortium name="Ensembl"/>
        </authorList>
    </citation>
    <scope>IDENTIFICATION</scope>
</reference>
<evidence type="ECO:0008006" key="3">
    <source>
        <dbReference type="Google" id="ProtNLM"/>
    </source>
</evidence>
<proteinExistence type="predicted"/>
<dbReference type="Ensembl" id="ENSNMLT00000010966.1">
    <property type="protein sequence ID" value="ENSNMLP00000009705.1"/>
    <property type="gene ID" value="ENSNMLG00000006743.1"/>
</dbReference>
<protein>
    <recommendedName>
        <fullName evidence="3">G domain-containing protein</fullName>
    </recommendedName>
</protein>
<keyword evidence="2" id="KW-1185">Reference proteome</keyword>
<dbReference type="AlphaFoldDB" id="A0A8C6SSR2"/>